<evidence type="ECO:0000313" key="1">
    <source>
        <dbReference type="EMBL" id="MBA9078781.1"/>
    </source>
</evidence>
<reference evidence="1 2" key="1">
    <citation type="submission" date="2020-08" db="EMBL/GenBank/DDBJ databases">
        <title>Genomic Encyclopedia of Type Strains, Phase IV (KMG-IV): sequencing the most valuable type-strain genomes for metagenomic binning, comparative biology and taxonomic classification.</title>
        <authorList>
            <person name="Goeker M."/>
        </authorList>
    </citation>
    <scope>NUCLEOTIDE SEQUENCE [LARGE SCALE GENOMIC DNA]</scope>
    <source>
        <strain evidence="1 2">DSM 29854</strain>
    </source>
</reference>
<keyword evidence="2" id="KW-1185">Reference proteome</keyword>
<accession>A0A839GYP7</accession>
<name>A0A839GYP7_9BACT</name>
<dbReference type="Proteomes" id="UP000563094">
    <property type="component" value="Unassembled WGS sequence"/>
</dbReference>
<sequence>MFLKYSNSCFGKKVVGVKGAVSKNRRNGSVKERNIHYNRRSYLLPKLEADDAYLGPPPPPPRWENNLHLYLLSVVFAVQKSRKRDFKSYQYPLQDGKSGSATLIKRK</sequence>
<comment type="caution">
    <text evidence="1">The sequence shown here is derived from an EMBL/GenBank/DDBJ whole genome shotgun (WGS) entry which is preliminary data.</text>
</comment>
<dbReference type="EMBL" id="JACJIQ010000015">
    <property type="protein sequence ID" value="MBA9078781.1"/>
    <property type="molecule type" value="Genomic_DNA"/>
</dbReference>
<organism evidence="1 2">
    <name type="scientific">Rufibacter quisquiliarum</name>
    <dbReference type="NCBI Taxonomy" id="1549639"/>
    <lineage>
        <taxon>Bacteria</taxon>
        <taxon>Pseudomonadati</taxon>
        <taxon>Bacteroidota</taxon>
        <taxon>Cytophagia</taxon>
        <taxon>Cytophagales</taxon>
        <taxon>Hymenobacteraceae</taxon>
        <taxon>Rufibacter</taxon>
    </lineage>
</organism>
<gene>
    <name evidence="1" type="ORF">FHS90_003511</name>
</gene>
<proteinExistence type="predicted"/>
<dbReference type="RefSeq" id="WP_182513894.1">
    <property type="nucleotide sequence ID" value="NZ_JACJIQ010000015.1"/>
</dbReference>
<dbReference type="AlphaFoldDB" id="A0A839GYP7"/>
<protein>
    <submittedName>
        <fullName evidence="1">Uncharacterized protein</fullName>
    </submittedName>
</protein>
<evidence type="ECO:0000313" key="2">
    <source>
        <dbReference type="Proteomes" id="UP000563094"/>
    </source>
</evidence>